<sequence length="96" mass="9993">MAPALSPTASPLSPPSPPSPLSPLSPPSPPNGAFTASFCIRHSTVRSIFCSGPPSSRLENRLSGRCGVRAELKAASMDTYNVCPGCVLEASRVLKR</sequence>
<dbReference type="Proteomes" id="UP000814128">
    <property type="component" value="Unassembled WGS sequence"/>
</dbReference>
<comment type="caution">
    <text evidence="1">The sequence shown here is derived from an EMBL/GenBank/DDBJ whole genome shotgun (WGS) entry which is preliminary data.</text>
</comment>
<evidence type="ECO:0000313" key="2">
    <source>
        <dbReference type="Proteomes" id="UP000814128"/>
    </source>
</evidence>
<evidence type="ECO:0000313" key="1">
    <source>
        <dbReference type="EMBL" id="KAI0027654.1"/>
    </source>
</evidence>
<accession>A0ACB8Q751</accession>
<protein>
    <submittedName>
        <fullName evidence="1">Uncharacterized protein</fullName>
    </submittedName>
</protein>
<proteinExistence type="predicted"/>
<reference evidence="1" key="2">
    <citation type="journal article" date="2022" name="New Phytol.">
        <title>Evolutionary transition to the ectomycorrhizal habit in the genomes of a hyperdiverse lineage of mushroom-forming fungi.</title>
        <authorList>
            <person name="Looney B."/>
            <person name="Miyauchi S."/>
            <person name="Morin E."/>
            <person name="Drula E."/>
            <person name="Courty P.E."/>
            <person name="Kohler A."/>
            <person name="Kuo A."/>
            <person name="LaButti K."/>
            <person name="Pangilinan J."/>
            <person name="Lipzen A."/>
            <person name="Riley R."/>
            <person name="Andreopoulos W."/>
            <person name="He G."/>
            <person name="Johnson J."/>
            <person name="Nolan M."/>
            <person name="Tritt A."/>
            <person name="Barry K.W."/>
            <person name="Grigoriev I.V."/>
            <person name="Nagy L.G."/>
            <person name="Hibbett D."/>
            <person name="Henrissat B."/>
            <person name="Matheny P.B."/>
            <person name="Labbe J."/>
            <person name="Martin F.M."/>
        </authorList>
    </citation>
    <scope>NUCLEOTIDE SEQUENCE</scope>
    <source>
        <strain evidence="1">EC-137</strain>
    </source>
</reference>
<gene>
    <name evidence="1" type="ORF">K488DRAFT_90602</name>
</gene>
<dbReference type="EMBL" id="MU273862">
    <property type="protein sequence ID" value="KAI0027654.1"/>
    <property type="molecule type" value="Genomic_DNA"/>
</dbReference>
<name>A0ACB8Q751_9AGAM</name>
<organism evidence="1 2">
    <name type="scientific">Vararia minispora EC-137</name>
    <dbReference type="NCBI Taxonomy" id="1314806"/>
    <lineage>
        <taxon>Eukaryota</taxon>
        <taxon>Fungi</taxon>
        <taxon>Dikarya</taxon>
        <taxon>Basidiomycota</taxon>
        <taxon>Agaricomycotina</taxon>
        <taxon>Agaricomycetes</taxon>
        <taxon>Russulales</taxon>
        <taxon>Lachnocladiaceae</taxon>
        <taxon>Vararia</taxon>
    </lineage>
</organism>
<keyword evidence="2" id="KW-1185">Reference proteome</keyword>
<reference evidence="1" key="1">
    <citation type="submission" date="2021-02" db="EMBL/GenBank/DDBJ databases">
        <authorList>
            <consortium name="DOE Joint Genome Institute"/>
            <person name="Ahrendt S."/>
            <person name="Looney B.P."/>
            <person name="Miyauchi S."/>
            <person name="Morin E."/>
            <person name="Drula E."/>
            <person name="Courty P.E."/>
            <person name="Chicoki N."/>
            <person name="Fauchery L."/>
            <person name="Kohler A."/>
            <person name="Kuo A."/>
            <person name="Labutti K."/>
            <person name="Pangilinan J."/>
            <person name="Lipzen A."/>
            <person name="Riley R."/>
            <person name="Andreopoulos W."/>
            <person name="He G."/>
            <person name="Johnson J."/>
            <person name="Barry K.W."/>
            <person name="Grigoriev I.V."/>
            <person name="Nagy L."/>
            <person name="Hibbett D."/>
            <person name="Henrissat B."/>
            <person name="Matheny P.B."/>
            <person name="Labbe J."/>
            <person name="Martin F."/>
        </authorList>
    </citation>
    <scope>NUCLEOTIDE SEQUENCE</scope>
    <source>
        <strain evidence="1">EC-137</strain>
    </source>
</reference>